<sequence>MDRTRRFHPRWLPLAVSIAYAVLGLFWILATDGLLIAWLPAEWLPVGQVVKGVAFILVTAGLLYLLLRRLARAAREREDLHGQFRSFETLAEHIPDVLVRLDNQLRYLYVNPAFEALTGVDRREALGRCQEEVGYPPPSPQWQALLERVRDCGQPETLSFEFTDVRGQTCSLQARLVPEFDAGGQVVSMLALVRDLTELNRAHQRVSQLVRLYAALSATSQLIVRLPERSALFQEVCRIVVRHTDLRLAWIGLVDAETRQVVPQAWEGDQAGVAYLETIRVSADPASAEGRGPVGRAINEDRPVVFEDFLGAREAAPWRAAATQAGFGAVAAFPLRHGGEPVGALAVYAPEAGFFSEEIRSLLVELAEDVGFALDHSAQLQYLAEHDLTTGLPNRSWLLGRVAQGIRRASDSERFAVAFVDLDRFKVVNDSLGHDAGDQLLRQVAERLGEMVRSGDEVGRHGGDEFLMLLHDLESTEQVAQLVQRVLNRFRKPLRIDGREVAVTPSVGLSVYPGDAADADGMVRAADTAMHRAKDEGGNRYRFFTEEMNREVRQRVELEAMLRNAEQRNELELWYQPQVALSTGQVVGVEALLRWHHPDRGWISPGEFIPVAEESGLIGAIGEWVIGRACDQAAEWRGRGVLQVPVAINLSAAQLRGTGLPAVIQRALGRRSLPAEALQLEMTESLFFEDDVNVRTAIAELQSRGLQLAVDDFGTGYSNLGYLKRLPLAKIKIDQSFIHGVPEEPEDCVITRAIIHMAQGLGLRAIAEGVERPEQLELLRQLGCDEVQGYLFSPPAPAAALEARLAEGGDWGGMPAAGRGAAG</sequence>
<feature type="domain" description="PAC" evidence="5">
    <location>
        <begin position="156"/>
        <end position="208"/>
    </location>
</feature>
<dbReference type="InterPro" id="IPR000700">
    <property type="entry name" value="PAS-assoc_C"/>
</dbReference>
<dbReference type="Proteomes" id="UP000000647">
    <property type="component" value="Chromosome"/>
</dbReference>
<keyword evidence="2" id="KW-0973">c-di-GMP</keyword>
<dbReference type="InterPro" id="IPR052155">
    <property type="entry name" value="Biofilm_reg_signaling"/>
</dbReference>
<dbReference type="PROSITE" id="PS50112">
    <property type="entry name" value="PAS"/>
    <property type="match status" value="1"/>
</dbReference>
<dbReference type="PROSITE" id="PS50887">
    <property type="entry name" value="GGDEF"/>
    <property type="match status" value="1"/>
</dbReference>
<dbReference type="SUPFAM" id="SSF55785">
    <property type="entry name" value="PYP-like sensor domain (PAS domain)"/>
    <property type="match status" value="1"/>
</dbReference>
<dbReference type="InterPro" id="IPR035919">
    <property type="entry name" value="EAL_sf"/>
</dbReference>
<dbReference type="PANTHER" id="PTHR44757">
    <property type="entry name" value="DIGUANYLATE CYCLASE DGCP"/>
    <property type="match status" value="1"/>
</dbReference>
<gene>
    <name evidence="8" type="ordered locus">Hhal_0173</name>
</gene>
<dbReference type="InterPro" id="IPR000160">
    <property type="entry name" value="GGDEF_dom"/>
</dbReference>
<proteinExistence type="predicted"/>
<dbReference type="Pfam" id="PF00563">
    <property type="entry name" value="EAL"/>
    <property type="match status" value="1"/>
</dbReference>
<dbReference type="NCBIfam" id="TIGR00229">
    <property type="entry name" value="sensory_box"/>
    <property type="match status" value="1"/>
</dbReference>
<keyword evidence="9" id="KW-1185">Reference proteome</keyword>
<dbReference type="eggNOG" id="COG2203">
    <property type="taxonomic scope" value="Bacteria"/>
</dbReference>
<evidence type="ECO:0000259" key="6">
    <source>
        <dbReference type="PROSITE" id="PS50883"/>
    </source>
</evidence>
<evidence type="ECO:0000259" key="7">
    <source>
        <dbReference type="PROSITE" id="PS50887"/>
    </source>
</evidence>
<reference evidence="8 9" key="2">
    <citation type="journal article" date="2013" name="Stand. Genomic Sci.">
        <title>Complete genome sequence of Halorhodospira halophila SL1.</title>
        <authorList>
            <person name="Challacombe J.F."/>
            <person name="Majid S."/>
            <person name="Deole R."/>
            <person name="Brettin T.S."/>
            <person name="Bruce D."/>
            <person name="Delano S.F."/>
            <person name="Detter J.C."/>
            <person name="Gleasner C.D."/>
            <person name="Han C.S."/>
            <person name="Misra M."/>
            <person name="Reitenga K.G."/>
            <person name="Mikhailova N."/>
            <person name="Woyke T."/>
            <person name="Pitluck S."/>
            <person name="Nolan M."/>
            <person name="Land M.L."/>
            <person name="Saunders E."/>
            <person name="Tapia R."/>
            <person name="Lapidus A."/>
            <person name="Ivanova N."/>
            <person name="Hoff W.D."/>
        </authorList>
    </citation>
    <scope>NUCLEOTIDE SEQUENCE [LARGE SCALE GENOMIC DNA]</scope>
    <source>
        <strain evidence="9">DSM 244 / SL1</strain>
    </source>
</reference>
<dbReference type="AlphaFoldDB" id="A1WTF5"/>
<dbReference type="Gene3D" id="3.30.450.40">
    <property type="match status" value="1"/>
</dbReference>
<dbReference type="Gene3D" id="3.20.20.450">
    <property type="entry name" value="EAL domain"/>
    <property type="match status" value="1"/>
</dbReference>
<evidence type="ECO:0000256" key="3">
    <source>
        <dbReference type="SAM" id="Phobius"/>
    </source>
</evidence>
<evidence type="ECO:0000256" key="1">
    <source>
        <dbReference type="ARBA" id="ARBA00012282"/>
    </source>
</evidence>
<dbReference type="FunFam" id="3.20.20.450:FF:000001">
    <property type="entry name" value="Cyclic di-GMP phosphodiesterase yahA"/>
    <property type="match status" value="1"/>
</dbReference>
<accession>A1WTF5</accession>
<dbReference type="InterPro" id="IPR013656">
    <property type="entry name" value="PAS_4"/>
</dbReference>
<dbReference type="STRING" id="349124.Hhal_0173"/>
<name>A1WTF5_HALHL</name>
<dbReference type="GO" id="GO:0071111">
    <property type="term" value="F:cyclic-guanylate-specific phosphodiesterase activity"/>
    <property type="evidence" value="ECO:0007669"/>
    <property type="project" value="UniProtKB-EC"/>
</dbReference>
<dbReference type="CDD" id="cd00130">
    <property type="entry name" value="PAS"/>
    <property type="match status" value="1"/>
</dbReference>
<organism evidence="8 9">
    <name type="scientific">Halorhodospira halophila (strain DSM 244 / SL1)</name>
    <name type="common">Ectothiorhodospira halophila (strain DSM 244 / SL1)</name>
    <dbReference type="NCBI Taxonomy" id="349124"/>
    <lineage>
        <taxon>Bacteria</taxon>
        <taxon>Pseudomonadati</taxon>
        <taxon>Pseudomonadota</taxon>
        <taxon>Gammaproteobacteria</taxon>
        <taxon>Chromatiales</taxon>
        <taxon>Ectothiorhodospiraceae</taxon>
        <taxon>Halorhodospira</taxon>
    </lineage>
</organism>
<dbReference type="SUPFAM" id="SSF141868">
    <property type="entry name" value="EAL domain-like"/>
    <property type="match status" value="1"/>
</dbReference>
<dbReference type="CDD" id="cd01948">
    <property type="entry name" value="EAL"/>
    <property type="match status" value="1"/>
</dbReference>
<protein>
    <recommendedName>
        <fullName evidence="1">cyclic-guanylate-specific phosphodiesterase</fullName>
        <ecNumber evidence="1">3.1.4.52</ecNumber>
    </recommendedName>
</protein>
<dbReference type="SUPFAM" id="SSF55073">
    <property type="entry name" value="Nucleotide cyclase"/>
    <property type="match status" value="1"/>
</dbReference>
<feature type="domain" description="GGDEF" evidence="7">
    <location>
        <begin position="413"/>
        <end position="546"/>
    </location>
</feature>
<dbReference type="Pfam" id="PF13185">
    <property type="entry name" value="GAF_2"/>
    <property type="match status" value="1"/>
</dbReference>
<dbReference type="SMART" id="SM00065">
    <property type="entry name" value="GAF"/>
    <property type="match status" value="1"/>
</dbReference>
<dbReference type="SMART" id="SM00052">
    <property type="entry name" value="EAL"/>
    <property type="match status" value="1"/>
</dbReference>
<dbReference type="SUPFAM" id="SSF55781">
    <property type="entry name" value="GAF domain-like"/>
    <property type="match status" value="1"/>
</dbReference>
<dbReference type="SMART" id="SM00091">
    <property type="entry name" value="PAS"/>
    <property type="match status" value="1"/>
</dbReference>
<dbReference type="Gene3D" id="3.30.70.270">
    <property type="match status" value="1"/>
</dbReference>
<dbReference type="InterPro" id="IPR000014">
    <property type="entry name" value="PAS"/>
</dbReference>
<dbReference type="InterPro" id="IPR035965">
    <property type="entry name" value="PAS-like_dom_sf"/>
</dbReference>
<dbReference type="CDD" id="cd01949">
    <property type="entry name" value="GGDEF"/>
    <property type="match status" value="1"/>
</dbReference>
<dbReference type="InterPro" id="IPR043128">
    <property type="entry name" value="Rev_trsase/Diguanyl_cyclase"/>
</dbReference>
<dbReference type="NCBIfam" id="TIGR00254">
    <property type="entry name" value="GGDEF"/>
    <property type="match status" value="1"/>
</dbReference>
<dbReference type="PROSITE" id="PS50113">
    <property type="entry name" value="PAC"/>
    <property type="match status" value="1"/>
</dbReference>
<keyword evidence="3" id="KW-0472">Membrane</keyword>
<feature type="domain" description="EAL" evidence="6">
    <location>
        <begin position="555"/>
        <end position="809"/>
    </location>
</feature>
<dbReference type="HOGENOM" id="CLU_000445_70_20_6"/>
<dbReference type="PROSITE" id="PS50883">
    <property type="entry name" value="EAL"/>
    <property type="match status" value="1"/>
</dbReference>
<reference evidence="9" key="1">
    <citation type="submission" date="2006-12" db="EMBL/GenBank/DDBJ databases">
        <title>Complete sequence of Halorhodospira halophila SL1.</title>
        <authorList>
            <consortium name="US DOE Joint Genome Institute"/>
            <person name="Copeland A."/>
            <person name="Lucas S."/>
            <person name="Lapidus A."/>
            <person name="Barry K."/>
            <person name="Detter J.C."/>
            <person name="Glavina del Rio T."/>
            <person name="Hammon N."/>
            <person name="Israni S."/>
            <person name="Dalin E."/>
            <person name="Tice H."/>
            <person name="Pitluck S."/>
            <person name="Saunders E."/>
            <person name="Brettin T."/>
            <person name="Bruce D."/>
            <person name="Han C."/>
            <person name="Tapia R."/>
            <person name="Schmutz J."/>
            <person name="Larimer F."/>
            <person name="Land M."/>
            <person name="Hauser L."/>
            <person name="Kyrpides N."/>
            <person name="Mikhailova N."/>
            <person name="Hoff W."/>
            <person name="Richardson P."/>
        </authorList>
    </citation>
    <scope>NUCLEOTIDE SEQUENCE [LARGE SCALE GENOMIC DNA]</scope>
    <source>
        <strain evidence="9">DSM 244 / SL1</strain>
    </source>
</reference>
<feature type="domain" description="PAS" evidence="4">
    <location>
        <begin position="83"/>
        <end position="128"/>
    </location>
</feature>
<dbReference type="EMBL" id="CP000544">
    <property type="protein sequence ID" value="ABM60967.1"/>
    <property type="molecule type" value="Genomic_DNA"/>
</dbReference>
<keyword evidence="3" id="KW-0812">Transmembrane</keyword>
<dbReference type="InterPro" id="IPR029787">
    <property type="entry name" value="Nucleotide_cyclase"/>
</dbReference>
<dbReference type="InterPro" id="IPR001633">
    <property type="entry name" value="EAL_dom"/>
</dbReference>
<dbReference type="KEGG" id="hha:Hhal_0173"/>
<evidence type="ECO:0000313" key="9">
    <source>
        <dbReference type="Proteomes" id="UP000000647"/>
    </source>
</evidence>
<dbReference type="SMART" id="SM00267">
    <property type="entry name" value="GGDEF"/>
    <property type="match status" value="1"/>
</dbReference>
<evidence type="ECO:0000313" key="8">
    <source>
        <dbReference type="EMBL" id="ABM60967.1"/>
    </source>
</evidence>
<dbReference type="InterPro" id="IPR029016">
    <property type="entry name" value="GAF-like_dom_sf"/>
</dbReference>
<feature type="transmembrane region" description="Helical" evidence="3">
    <location>
        <begin position="12"/>
        <end position="29"/>
    </location>
</feature>
<dbReference type="Pfam" id="PF08448">
    <property type="entry name" value="PAS_4"/>
    <property type="match status" value="1"/>
</dbReference>
<dbReference type="eggNOG" id="COG5001">
    <property type="taxonomic scope" value="Bacteria"/>
</dbReference>
<evidence type="ECO:0000256" key="2">
    <source>
        <dbReference type="ARBA" id="ARBA00022636"/>
    </source>
</evidence>
<evidence type="ECO:0000259" key="5">
    <source>
        <dbReference type="PROSITE" id="PS50113"/>
    </source>
</evidence>
<feature type="transmembrane region" description="Helical" evidence="3">
    <location>
        <begin position="49"/>
        <end position="67"/>
    </location>
</feature>
<dbReference type="Gene3D" id="3.30.450.20">
    <property type="entry name" value="PAS domain"/>
    <property type="match status" value="1"/>
</dbReference>
<dbReference type="InterPro" id="IPR003018">
    <property type="entry name" value="GAF"/>
</dbReference>
<keyword evidence="3" id="KW-1133">Transmembrane helix</keyword>
<evidence type="ECO:0000259" key="4">
    <source>
        <dbReference type="PROSITE" id="PS50112"/>
    </source>
</evidence>
<dbReference type="RefSeq" id="WP_011812990.1">
    <property type="nucleotide sequence ID" value="NC_008789.1"/>
</dbReference>
<dbReference type="EC" id="3.1.4.52" evidence="1"/>
<dbReference type="PANTHER" id="PTHR44757:SF2">
    <property type="entry name" value="BIOFILM ARCHITECTURE MAINTENANCE PROTEIN MBAA"/>
    <property type="match status" value="1"/>
</dbReference>
<dbReference type="Pfam" id="PF00990">
    <property type="entry name" value="GGDEF"/>
    <property type="match status" value="1"/>
</dbReference>